<gene>
    <name evidence="2" type="ORF">ET475_09825</name>
</gene>
<reference evidence="2 3" key="1">
    <citation type="submission" date="2019-01" db="EMBL/GenBank/DDBJ databases">
        <title>Genome sequencing of strain DFW100M-13.</title>
        <authorList>
            <person name="Heo J."/>
            <person name="Kim S.-J."/>
            <person name="Kim J.-S."/>
            <person name="Hong S.-B."/>
            <person name="Kwon S.-W."/>
        </authorList>
    </citation>
    <scope>NUCLEOTIDE SEQUENCE [LARGE SCALE GENOMIC DNA]</scope>
    <source>
        <strain evidence="2 3">DFW100M-13</strain>
    </source>
</reference>
<dbReference type="KEGG" id="mprt:ET475_09825"/>
<dbReference type="GO" id="GO:0005737">
    <property type="term" value="C:cytoplasm"/>
    <property type="evidence" value="ECO:0007669"/>
    <property type="project" value="TreeGrafter"/>
</dbReference>
<dbReference type="CDD" id="cd05262">
    <property type="entry name" value="SDR_a7"/>
    <property type="match status" value="1"/>
</dbReference>
<sequence>MRVFVTGASGWIGSAVVPELIDAGHHVVGLARSQASAALIEAAGATSHPGSIDDLDSLREGAAHADAVIHLAFRHDFSDFAASGRSERAVIATFVEALEGSDRPFLFASGAGGITPGRVANENDRLPAMGADGPRGGGEELAFAHVENGVHAVALRFSTSVHGENDHGFVAQLVRIAREKGVSAYIGDGSNRWPAVHRLDAAQLVRLALEKAPAGSAVHAVADQGVPTREIAETIGRGLDLPIASVAPEQAAEHFGWLGSIFALDIPASSAITQQQLGWTPTHPGLIADLAAGHYFRSAS</sequence>
<dbReference type="SUPFAM" id="SSF51735">
    <property type="entry name" value="NAD(P)-binding Rossmann-fold domains"/>
    <property type="match status" value="1"/>
</dbReference>
<dbReference type="PANTHER" id="PTHR48079">
    <property type="entry name" value="PROTEIN YEEZ"/>
    <property type="match status" value="1"/>
</dbReference>
<evidence type="ECO:0000313" key="2">
    <source>
        <dbReference type="EMBL" id="QAY61808.1"/>
    </source>
</evidence>
<keyword evidence="3" id="KW-1185">Reference proteome</keyword>
<dbReference type="InterPro" id="IPR051783">
    <property type="entry name" value="NAD(P)-dependent_oxidoreduct"/>
</dbReference>
<evidence type="ECO:0000259" key="1">
    <source>
        <dbReference type="Pfam" id="PF01370"/>
    </source>
</evidence>
<dbReference type="Gene3D" id="3.40.50.720">
    <property type="entry name" value="NAD(P)-binding Rossmann-like Domain"/>
    <property type="match status" value="1"/>
</dbReference>
<accession>A0A4P6EUV1</accession>
<dbReference type="GO" id="GO:0004029">
    <property type="term" value="F:aldehyde dehydrogenase (NAD+) activity"/>
    <property type="evidence" value="ECO:0007669"/>
    <property type="project" value="TreeGrafter"/>
</dbReference>
<dbReference type="OrthoDB" id="9787292at2"/>
<protein>
    <submittedName>
        <fullName evidence="2">SDR family oxidoreductase</fullName>
    </submittedName>
</protein>
<name>A0A4P6EUV1_9MICO</name>
<feature type="domain" description="NAD-dependent epimerase/dehydratase" evidence="1">
    <location>
        <begin position="3"/>
        <end position="73"/>
    </location>
</feature>
<dbReference type="InterPro" id="IPR001509">
    <property type="entry name" value="Epimerase_deHydtase"/>
</dbReference>
<dbReference type="AlphaFoldDB" id="A0A4P6EUV1"/>
<dbReference type="Proteomes" id="UP000293995">
    <property type="component" value="Chromosome"/>
</dbReference>
<organism evidence="2 3">
    <name type="scientific">Microbacterium protaetiae</name>
    <dbReference type="NCBI Taxonomy" id="2509458"/>
    <lineage>
        <taxon>Bacteria</taxon>
        <taxon>Bacillati</taxon>
        <taxon>Actinomycetota</taxon>
        <taxon>Actinomycetes</taxon>
        <taxon>Micrococcales</taxon>
        <taxon>Microbacteriaceae</taxon>
        <taxon>Microbacterium</taxon>
    </lineage>
</organism>
<evidence type="ECO:0000313" key="3">
    <source>
        <dbReference type="Proteomes" id="UP000293995"/>
    </source>
</evidence>
<dbReference type="EMBL" id="CP035494">
    <property type="protein sequence ID" value="QAY61808.1"/>
    <property type="molecule type" value="Genomic_DNA"/>
</dbReference>
<dbReference type="InterPro" id="IPR036291">
    <property type="entry name" value="NAD(P)-bd_dom_sf"/>
</dbReference>
<dbReference type="PANTHER" id="PTHR48079:SF6">
    <property type="entry name" value="NAD(P)-BINDING DOMAIN-CONTAINING PROTEIN-RELATED"/>
    <property type="match status" value="1"/>
</dbReference>
<dbReference type="Pfam" id="PF01370">
    <property type="entry name" value="Epimerase"/>
    <property type="match status" value="1"/>
</dbReference>
<proteinExistence type="predicted"/>